<keyword evidence="1" id="KW-0378">Hydrolase</keyword>
<dbReference type="PANTHER" id="PTHR36142:SF2">
    <property type="entry name" value="METALLO-HYDROLASE_OXIDOREDUCTASE SUPERFAMILY PROTEIN"/>
    <property type="match status" value="1"/>
</dbReference>
<evidence type="ECO:0000313" key="2">
    <source>
        <dbReference type="Proteomes" id="UP000036987"/>
    </source>
</evidence>
<gene>
    <name evidence="1" type="ORF">ZOSMA_111G00280</name>
</gene>
<keyword evidence="2" id="KW-1185">Reference proteome</keyword>
<comment type="caution">
    <text evidence="1">The sequence shown here is derived from an EMBL/GenBank/DDBJ whole genome shotgun (WGS) entry which is preliminary data.</text>
</comment>
<reference evidence="2" key="1">
    <citation type="journal article" date="2016" name="Nature">
        <title>The genome of the seagrass Zostera marina reveals angiosperm adaptation to the sea.</title>
        <authorList>
            <person name="Olsen J.L."/>
            <person name="Rouze P."/>
            <person name="Verhelst B."/>
            <person name="Lin Y.-C."/>
            <person name="Bayer T."/>
            <person name="Collen J."/>
            <person name="Dattolo E."/>
            <person name="De Paoli E."/>
            <person name="Dittami S."/>
            <person name="Maumus F."/>
            <person name="Michel G."/>
            <person name="Kersting A."/>
            <person name="Lauritano C."/>
            <person name="Lohaus R."/>
            <person name="Toepel M."/>
            <person name="Tonon T."/>
            <person name="Vanneste K."/>
            <person name="Amirebrahimi M."/>
            <person name="Brakel J."/>
            <person name="Bostroem C."/>
            <person name="Chovatia M."/>
            <person name="Grimwood J."/>
            <person name="Jenkins J.W."/>
            <person name="Jueterbock A."/>
            <person name="Mraz A."/>
            <person name="Stam W.T."/>
            <person name="Tice H."/>
            <person name="Bornberg-Bauer E."/>
            <person name="Green P.J."/>
            <person name="Pearson G.A."/>
            <person name="Procaccini G."/>
            <person name="Duarte C.M."/>
            <person name="Schmutz J."/>
            <person name="Reusch T.B.H."/>
            <person name="Van de Peer Y."/>
        </authorList>
    </citation>
    <scope>NUCLEOTIDE SEQUENCE [LARGE SCALE GENOMIC DNA]</scope>
    <source>
        <strain evidence="2">cv. Finnish</strain>
    </source>
</reference>
<dbReference type="SUPFAM" id="SSF56281">
    <property type="entry name" value="Metallo-hydrolase/oxidoreductase"/>
    <property type="match status" value="1"/>
</dbReference>
<evidence type="ECO:0000313" key="1">
    <source>
        <dbReference type="EMBL" id="KMZ75677.1"/>
    </source>
</evidence>
<dbReference type="EMBL" id="LFYR01000129">
    <property type="protein sequence ID" value="KMZ75677.1"/>
    <property type="molecule type" value="Genomic_DNA"/>
</dbReference>
<dbReference type="PANTHER" id="PTHR36142">
    <property type="entry name" value="METALLO-HYDROLASE/OXIDOREDUCTASE SUPERFAMILY PROTEIN"/>
    <property type="match status" value="1"/>
</dbReference>
<protein>
    <submittedName>
        <fullName evidence="1">Zn-dependent hydrolase (Beta-lactamase fold protein)</fullName>
    </submittedName>
</protein>
<dbReference type="GO" id="GO:0016787">
    <property type="term" value="F:hydrolase activity"/>
    <property type="evidence" value="ECO:0007669"/>
    <property type="project" value="UniProtKB-KW"/>
</dbReference>
<proteinExistence type="predicted"/>
<accession>A0A0K9Q596</accession>
<dbReference type="InterPro" id="IPR036866">
    <property type="entry name" value="RibonucZ/Hydroxyglut_hydro"/>
</dbReference>
<sequence>MASVAHVCFCSSTSRSNAILPKYRRHGYLPSSSVGFGRSSRKSQNTLFGLRNFRSTKIHPTLCRASTELRVSEEMKPIKLTYLEGNSWLWSLGGVNILVDPILVGKLDFGIPWLYEAAKKYITNEFQIEDLPELDCLLITQGLDDHCHVKTLEPLSKINPSLQVISTLNAESLLNPLFTNVKYLEPGQSLKLVGKNSANFTVQATPGPVLGPPWQRPENGYIVSSEETQLSLYYEPHCSYDPSLLNEYRADVVITPVVKQLLPSFTLVSGQEDAVELAKLLGAKYVIAMKNGDLDAKGLLTKLITNQGSTESFKKLASKDLPEIEVLEPIPGIALELPVNSEIPA</sequence>
<name>A0A0K9Q596_ZOSMR</name>
<dbReference type="Gene3D" id="3.60.15.10">
    <property type="entry name" value="Ribonuclease Z/Hydroxyacylglutathione hydrolase-like"/>
    <property type="match status" value="1"/>
</dbReference>
<dbReference type="Pfam" id="PF13483">
    <property type="entry name" value="Lactamase_B_3"/>
    <property type="match status" value="1"/>
</dbReference>
<dbReference type="OrthoDB" id="332863at2759"/>
<dbReference type="Proteomes" id="UP000036987">
    <property type="component" value="Unassembled WGS sequence"/>
</dbReference>
<organism evidence="1 2">
    <name type="scientific">Zostera marina</name>
    <name type="common">Eelgrass</name>
    <dbReference type="NCBI Taxonomy" id="29655"/>
    <lineage>
        <taxon>Eukaryota</taxon>
        <taxon>Viridiplantae</taxon>
        <taxon>Streptophyta</taxon>
        <taxon>Embryophyta</taxon>
        <taxon>Tracheophyta</taxon>
        <taxon>Spermatophyta</taxon>
        <taxon>Magnoliopsida</taxon>
        <taxon>Liliopsida</taxon>
        <taxon>Zosteraceae</taxon>
        <taxon>Zostera</taxon>
    </lineage>
</organism>
<dbReference type="AlphaFoldDB" id="A0A0K9Q596"/>
<dbReference type="OMA" id="YYEPHGY"/>
<dbReference type="STRING" id="29655.A0A0K9Q596"/>